<name>A0A164R240_9AGAM</name>
<feature type="region of interest" description="Disordered" evidence="1">
    <location>
        <begin position="1"/>
        <end position="20"/>
    </location>
</feature>
<proteinExistence type="predicted"/>
<dbReference type="EMBL" id="KV419423">
    <property type="protein sequence ID" value="KZS90181.1"/>
    <property type="molecule type" value="Genomic_DNA"/>
</dbReference>
<accession>A0A164R240</accession>
<organism evidence="2 3">
    <name type="scientific">Sistotremastrum niveocremeum HHB9708</name>
    <dbReference type="NCBI Taxonomy" id="1314777"/>
    <lineage>
        <taxon>Eukaryota</taxon>
        <taxon>Fungi</taxon>
        <taxon>Dikarya</taxon>
        <taxon>Basidiomycota</taxon>
        <taxon>Agaricomycotina</taxon>
        <taxon>Agaricomycetes</taxon>
        <taxon>Sistotremastrales</taxon>
        <taxon>Sistotremastraceae</taxon>
        <taxon>Sertulicium</taxon>
        <taxon>Sertulicium niveocremeum</taxon>
    </lineage>
</organism>
<feature type="compositionally biased region" description="Basic and acidic residues" evidence="1">
    <location>
        <begin position="118"/>
        <end position="130"/>
    </location>
</feature>
<gene>
    <name evidence="2" type="ORF">SISNIDRAFT_458118</name>
</gene>
<reference evidence="2 3" key="1">
    <citation type="journal article" date="2016" name="Mol. Biol. Evol.">
        <title>Comparative Genomics of Early-Diverging Mushroom-Forming Fungi Provides Insights into the Origins of Lignocellulose Decay Capabilities.</title>
        <authorList>
            <person name="Nagy L.G."/>
            <person name="Riley R."/>
            <person name="Tritt A."/>
            <person name="Adam C."/>
            <person name="Daum C."/>
            <person name="Floudas D."/>
            <person name="Sun H."/>
            <person name="Yadav J.S."/>
            <person name="Pangilinan J."/>
            <person name="Larsson K.H."/>
            <person name="Matsuura K."/>
            <person name="Barry K."/>
            <person name="Labutti K."/>
            <person name="Kuo R."/>
            <person name="Ohm R.A."/>
            <person name="Bhattacharya S.S."/>
            <person name="Shirouzu T."/>
            <person name="Yoshinaga Y."/>
            <person name="Martin F.M."/>
            <person name="Grigoriev I.V."/>
            <person name="Hibbett D.S."/>
        </authorList>
    </citation>
    <scope>NUCLEOTIDE SEQUENCE [LARGE SCALE GENOMIC DNA]</scope>
    <source>
        <strain evidence="2 3">HHB9708</strain>
    </source>
</reference>
<evidence type="ECO:0000313" key="3">
    <source>
        <dbReference type="Proteomes" id="UP000076722"/>
    </source>
</evidence>
<evidence type="ECO:0000256" key="1">
    <source>
        <dbReference type="SAM" id="MobiDB-lite"/>
    </source>
</evidence>
<evidence type="ECO:0000313" key="2">
    <source>
        <dbReference type="EMBL" id="KZS90181.1"/>
    </source>
</evidence>
<sequence>MSPPTSQADPNAIVSGFNHGANNVGNSNNTHIANGCDNINNSLRVNVDLHTTNIVHHSTMIIGQASIVIEDKYYSCVPALFSNPDCRSPSSLYFLVSKLVETARNARLSIFPTSESSSQHDPDVSESKPASERLLPMDAESHLADNNRVVSNSVPNLLWRYKSLIREQIILVDYDSINNELKAWSSSMSATSQISIVALSEVEGNLNRLLDDKPENMLDLSRARIVVREMMASSKEIHQFLSKSGSDVLTLITNLEQKVKLVPNLDSSMEPVSVDEVPALLDVLLQDLTRSVQQV</sequence>
<dbReference type="Proteomes" id="UP000076722">
    <property type="component" value="Unassembled WGS sequence"/>
</dbReference>
<feature type="region of interest" description="Disordered" evidence="1">
    <location>
        <begin position="111"/>
        <end position="130"/>
    </location>
</feature>
<protein>
    <submittedName>
        <fullName evidence="2">Uncharacterized protein</fullName>
    </submittedName>
</protein>
<keyword evidence="3" id="KW-1185">Reference proteome</keyword>
<dbReference type="AlphaFoldDB" id="A0A164R240"/>